<evidence type="ECO:0000313" key="2">
    <source>
        <dbReference type="EMBL" id="ROR72392.1"/>
    </source>
</evidence>
<feature type="domain" description="Thoeris protein ThsB TIR-like" evidence="1">
    <location>
        <begin position="6"/>
        <end position="99"/>
    </location>
</feature>
<reference evidence="2 3" key="1">
    <citation type="submission" date="2018-11" db="EMBL/GenBank/DDBJ databases">
        <title>Sequencing the genomes of 1000 actinobacteria strains.</title>
        <authorList>
            <person name="Klenk H.-P."/>
        </authorList>
    </citation>
    <scope>NUCLEOTIDE SEQUENCE [LARGE SCALE GENOMIC DNA]</scope>
    <source>
        <strain evidence="2 3">DSM 11294</strain>
    </source>
</reference>
<evidence type="ECO:0000313" key="3">
    <source>
        <dbReference type="Proteomes" id="UP000280668"/>
    </source>
</evidence>
<evidence type="ECO:0000259" key="1">
    <source>
        <dbReference type="Pfam" id="PF08937"/>
    </source>
</evidence>
<dbReference type="Gene3D" id="3.40.50.9200">
    <property type="entry name" value="Hypothetical protein MTH538"/>
    <property type="match status" value="1"/>
</dbReference>
<organism evidence="2 3">
    <name type="scientific">Bogoriella caseilytica</name>
    <dbReference type="NCBI Taxonomy" id="56055"/>
    <lineage>
        <taxon>Bacteria</taxon>
        <taxon>Bacillati</taxon>
        <taxon>Actinomycetota</taxon>
        <taxon>Actinomycetes</taxon>
        <taxon>Micrococcales</taxon>
        <taxon>Bogoriellaceae</taxon>
        <taxon>Bogoriella</taxon>
    </lineage>
</organism>
<sequence>MAKSVFYSFHYDNDVYRVQLVRQIDALTGAPEITGQNWEEVRFKTEAAIQNWIDKEMNYKKAVIVLIGRRTAKRQYVQYEVERAWSMKKPLLGVRIHGLASLSDGPDSAGDDPFTALGMTGVPVFDPTQKDCYGRIDTKATFNELRRQLPYWAEQGVVRWP</sequence>
<dbReference type="InterPro" id="IPR036490">
    <property type="entry name" value="ThsB_TIR-like_sf"/>
</dbReference>
<dbReference type="Proteomes" id="UP000280668">
    <property type="component" value="Unassembled WGS sequence"/>
</dbReference>
<dbReference type="AlphaFoldDB" id="A0A3N2BB35"/>
<comment type="caution">
    <text evidence="2">The sequence shown here is derived from an EMBL/GenBank/DDBJ whole genome shotgun (WGS) entry which is preliminary data.</text>
</comment>
<protein>
    <submittedName>
        <fullName evidence="2">TIR-like protein DUF1863</fullName>
    </submittedName>
</protein>
<dbReference type="Pfam" id="PF08937">
    <property type="entry name" value="ThsB_TIR"/>
    <property type="match status" value="1"/>
</dbReference>
<proteinExistence type="predicted"/>
<keyword evidence="3" id="KW-1185">Reference proteome</keyword>
<name>A0A3N2BB35_9MICO</name>
<dbReference type="InterPro" id="IPR015032">
    <property type="entry name" value="ThsB__TIR-like_domain"/>
</dbReference>
<dbReference type="SUPFAM" id="SSF52206">
    <property type="entry name" value="Hypothetical protein MTH538"/>
    <property type="match status" value="1"/>
</dbReference>
<accession>A0A3N2BB35</accession>
<dbReference type="OrthoDB" id="9811746at2"/>
<dbReference type="RefSeq" id="WP_123302959.1">
    <property type="nucleotide sequence ID" value="NZ_RKHK01000001.1"/>
</dbReference>
<dbReference type="EMBL" id="RKHK01000001">
    <property type="protein sequence ID" value="ROR72392.1"/>
    <property type="molecule type" value="Genomic_DNA"/>
</dbReference>
<gene>
    <name evidence="2" type="ORF">EDD31_0743</name>
</gene>